<evidence type="ECO:0000256" key="6">
    <source>
        <dbReference type="SAM" id="Phobius"/>
    </source>
</evidence>
<feature type="transmembrane region" description="Helical" evidence="6">
    <location>
        <begin position="341"/>
        <end position="360"/>
    </location>
</feature>
<reference evidence="10" key="1">
    <citation type="submission" date="2016-11" db="EMBL/GenBank/DDBJ databases">
        <authorList>
            <person name="Varghese N."/>
            <person name="Submissions S."/>
        </authorList>
    </citation>
    <scope>NUCLEOTIDE SEQUENCE [LARGE SCALE GENOMIC DNA]</scope>
    <source>
        <strain evidence="10">DSM 28223</strain>
    </source>
</reference>
<gene>
    <name evidence="9" type="ORF">SAMN04488044_0586</name>
</gene>
<dbReference type="PANTHER" id="PTHR30619:SF1">
    <property type="entry name" value="RECOMBINATION PROTEIN 2"/>
    <property type="match status" value="1"/>
</dbReference>
<dbReference type="InterPro" id="IPR052159">
    <property type="entry name" value="Competence_DNA_uptake"/>
</dbReference>
<comment type="subcellular location">
    <subcellularLocation>
        <location evidence="1">Cell membrane</location>
        <topology evidence="1">Multi-pass membrane protein</topology>
    </subcellularLocation>
</comment>
<feature type="transmembrane region" description="Helical" evidence="6">
    <location>
        <begin position="18"/>
        <end position="36"/>
    </location>
</feature>
<keyword evidence="5 6" id="KW-0472">Membrane</keyword>
<sequence length="682" mass="72763">MPPLTWMKTQLLRQHGHLFPWGAVCFALGIGAYFAARSEPDMRLVWGALISTIVVLVGVIYRRGTQGALALFPLLILFGWGYAALDASRNTTPRLAFHYYGPVYGRVIAIDRSSSHALRLTLDQVLLDEVDNARTPKHVRVSLHGPQDWFTPMPGQYVGLTGHLSAPGGPVEPDGFDFQRHAWFMQLGAVGYTRTPVLEMAAPEDTGLSRLRWRLARHVSAALGGDVGGIAAAVTTGDRSDFSQDGIEALRHSNLAHLLAISGLHMGLLAGFLFATVRYALALYPPRALRLPVKKIAALLALGGATLYLLLSGASIATQRAYIMAAVALIAVSLDRRALTLRAVAIAALIVLVISPSSLLSPGFQMSFAATAALVAVFGAMRDAPDIGLKAWQRNILAVVMSSLVAGLATAPFAAAHFNQWASYGLLANVTAVPVMGMVVIPGAVLAAVLSAFGLEGIGFTVMGAGLRWILFIAHWVSDLEGARIPIPTPQGFILPLISIAGCWLILWQGALRWGGAVILMACFFTWSQVVRPDVLISEDGKLIGVMTNAGRALSKGRGQGFIAQNWLENDGDAADQMQAAAQLPMVQKGVFEAELTAGRITHYQGKTGAAQLSACSKAEIVVADLPATLSGPCLIFDPQTLAKTGAVALYFSDDAIVTRTVAQSRGDRLWSPKTQRLDVDQ</sequence>
<evidence type="ECO:0000256" key="1">
    <source>
        <dbReference type="ARBA" id="ARBA00004651"/>
    </source>
</evidence>
<dbReference type="Proteomes" id="UP000184211">
    <property type="component" value="Unassembled WGS sequence"/>
</dbReference>
<feature type="transmembrane region" description="Helical" evidence="6">
    <location>
        <begin position="366"/>
        <end position="384"/>
    </location>
</feature>
<protein>
    <submittedName>
        <fullName evidence="9">Competence protein ComEC</fullName>
    </submittedName>
</protein>
<keyword evidence="4 6" id="KW-1133">Transmembrane helix</keyword>
<keyword evidence="3 6" id="KW-0812">Transmembrane</keyword>
<evidence type="ECO:0000256" key="5">
    <source>
        <dbReference type="ARBA" id="ARBA00023136"/>
    </source>
</evidence>
<dbReference type="OrthoDB" id="9790149at2"/>
<evidence type="ECO:0000256" key="4">
    <source>
        <dbReference type="ARBA" id="ARBA00022989"/>
    </source>
</evidence>
<feature type="transmembrane region" description="Helical" evidence="6">
    <location>
        <begin position="293"/>
        <end position="311"/>
    </location>
</feature>
<accession>A0A1M5J932</accession>
<evidence type="ECO:0000313" key="10">
    <source>
        <dbReference type="Proteomes" id="UP000184211"/>
    </source>
</evidence>
<feature type="transmembrane region" description="Helical" evidence="6">
    <location>
        <begin position="255"/>
        <end position="281"/>
    </location>
</feature>
<keyword evidence="2" id="KW-1003">Cell membrane</keyword>
<dbReference type="AlphaFoldDB" id="A0A1M5J932"/>
<dbReference type="Pfam" id="PF03772">
    <property type="entry name" value="Competence"/>
    <property type="match status" value="1"/>
</dbReference>
<dbReference type="NCBIfam" id="TIGR00360">
    <property type="entry name" value="ComEC_N-term"/>
    <property type="match status" value="1"/>
</dbReference>
<keyword evidence="10" id="KW-1185">Reference proteome</keyword>
<dbReference type="Pfam" id="PF13567">
    <property type="entry name" value="DUF4131"/>
    <property type="match status" value="1"/>
</dbReference>
<feature type="transmembrane region" description="Helical" evidence="6">
    <location>
        <begin position="457"/>
        <end position="477"/>
    </location>
</feature>
<feature type="transmembrane region" description="Helical" evidence="6">
    <location>
        <begin position="424"/>
        <end position="450"/>
    </location>
</feature>
<dbReference type="GO" id="GO:0005886">
    <property type="term" value="C:plasma membrane"/>
    <property type="evidence" value="ECO:0007669"/>
    <property type="project" value="UniProtKB-SubCell"/>
</dbReference>
<dbReference type="RefSeq" id="WP_110721800.1">
    <property type="nucleotide sequence ID" value="NZ_FQWM01000001.1"/>
</dbReference>
<feature type="transmembrane region" description="Helical" evidence="6">
    <location>
        <begin position="489"/>
        <end position="507"/>
    </location>
</feature>
<evidence type="ECO:0000313" key="9">
    <source>
        <dbReference type="EMBL" id="SHG37077.1"/>
    </source>
</evidence>
<feature type="transmembrane region" description="Helical" evidence="6">
    <location>
        <begin position="67"/>
        <end position="85"/>
    </location>
</feature>
<dbReference type="PANTHER" id="PTHR30619">
    <property type="entry name" value="DNA INTERNALIZATION/COMPETENCE PROTEIN COMEC/REC2"/>
    <property type="match status" value="1"/>
</dbReference>
<evidence type="ECO:0000256" key="3">
    <source>
        <dbReference type="ARBA" id="ARBA00022692"/>
    </source>
</evidence>
<dbReference type="EMBL" id="FQWM01000001">
    <property type="protein sequence ID" value="SHG37077.1"/>
    <property type="molecule type" value="Genomic_DNA"/>
</dbReference>
<name>A0A1M5J932_9RHOB</name>
<evidence type="ECO:0000256" key="2">
    <source>
        <dbReference type="ARBA" id="ARBA00022475"/>
    </source>
</evidence>
<feature type="transmembrane region" description="Helical" evidence="6">
    <location>
        <begin position="396"/>
        <end position="418"/>
    </location>
</feature>
<feature type="domain" description="DUF4131" evidence="8">
    <location>
        <begin position="46"/>
        <end position="195"/>
    </location>
</feature>
<dbReference type="InterPro" id="IPR004477">
    <property type="entry name" value="ComEC_N"/>
</dbReference>
<dbReference type="STRING" id="870908.SAMN04488044_0586"/>
<organism evidence="9 10">
    <name type="scientific">Cognatishimia maritima</name>
    <dbReference type="NCBI Taxonomy" id="870908"/>
    <lineage>
        <taxon>Bacteria</taxon>
        <taxon>Pseudomonadati</taxon>
        <taxon>Pseudomonadota</taxon>
        <taxon>Alphaproteobacteria</taxon>
        <taxon>Rhodobacterales</taxon>
        <taxon>Paracoccaceae</taxon>
        <taxon>Cognatishimia</taxon>
    </lineage>
</organism>
<evidence type="ECO:0000259" key="7">
    <source>
        <dbReference type="Pfam" id="PF03772"/>
    </source>
</evidence>
<feature type="domain" description="ComEC/Rec2-related protein" evidence="7">
    <location>
        <begin position="235"/>
        <end position="509"/>
    </location>
</feature>
<dbReference type="InterPro" id="IPR025405">
    <property type="entry name" value="DUF4131"/>
</dbReference>
<feature type="transmembrane region" description="Helical" evidence="6">
    <location>
        <begin position="43"/>
        <end position="61"/>
    </location>
</feature>
<evidence type="ECO:0000259" key="8">
    <source>
        <dbReference type="Pfam" id="PF13567"/>
    </source>
</evidence>
<proteinExistence type="predicted"/>
<feature type="transmembrane region" description="Helical" evidence="6">
    <location>
        <begin position="514"/>
        <end position="531"/>
    </location>
</feature>